<evidence type="ECO:0000256" key="9">
    <source>
        <dbReference type="PIRNR" id="PIRNR006444"/>
    </source>
</evidence>
<comment type="subunit">
    <text evidence="1">Monomer.</text>
</comment>
<gene>
    <name evidence="12" type="primary">paaK</name>
    <name evidence="12" type="ORF">TRIP_B50571</name>
</gene>
<keyword evidence="2 9" id="KW-0436">Ligase</keyword>
<evidence type="ECO:0000256" key="6">
    <source>
        <dbReference type="ARBA" id="ARBA00066629"/>
    </source>
</evidence>
<reference evidence="12" key="1">
    <citation type="submission" date="2018-07" db="EMBL/GenBank/DDBJ databases">
        <authorList>
            <consortium name="Genoscope - CEA"/>
            <person name="William W."/>
        </authorList>
    </citation>
    <scope>NUCLEOTIDE SEQUENCE</scope>
    <source>
        <strain evidence="12">IK1</strain>
    </source>
</reference>
<comment type="catalytic activity">
    <reaction evidence="9">
        <text>2-phenylacetate + ATP + CoA = phenylacetyl-CoA + AMP + diphosphate</text>
        <dbReference type="Rhea" id="RHEA:20956"/>
        <dbReference type="ChEBI" id="CHEBI:18401"/>
        <dbReference type="ChEBI" id="CHEBI:30616"/>
        <dbReference type="ChEBI" id="CHEBI:33019"/>
        <dbReference type="ChEBI" id="CHEBI:57287"/>
        <dbReference type="ChEBI" id="CHEBI:57390"/>
        <dbReference type="ChEBI" id="CHEBI:456215"/>
        <dbReference type="EC" id="6.2.1.30"/>
    </reaction>
</comment>
<dbReference type="Gene3D" id="3.40.50.12780">
    <property type="entry name" value="N-terminal domain of ligase-like"/>
    <property type="match status" value="1"/>
</dbReference>
<proteinExistence type="inferred from homology"/>
<evidence type="ECO:0000256" key="8">
    <source>
        <dbReference type="ARBA" id="ARBA00075111"/>
    </source>
</evidence>
<dbReference type="GO" id="GO:0010124">
    <property type="term" value="P:phenylacetate catabolic process"/>
    <property type="evidence" value="ECO:0007669"/>
    <property type="project" value="UniProtKB-UniRule"/>
</dbReference>
<dbReference type="Pfam" id="PF14535">
    <property type="entry name" value="AMP-binding_C_2"/>
    <property type="match status" value="1"/>
</dbReference>
<protein>
    <recommendedName>
        <fullName evidence="7 9">Phenylacetate-coenzyme A ligase</fullName>
        <ecNumber evidence="6 9">6.2.1.30</ecNumber>
    </recommendedName>
    <alternativeName>
        <fullName evidence="8 9">Phenylacetyl-CoA ligase</fullName>
    </alternativeName>
</protein>
<dbReference type="InterPro" id="IPR045851">
    <property type="entry name" value="AMP-bd_C_sf"/>
</dbReference>
<dbReference type="SUPFAM" id="SSF56801">
    <property type="entry name" value="Acetyl-CoA synthetase-like"/>
    <property type="match status" value="1"/>
</dbReference>
<evidence type="ECO:0000256" key="4">
    <source>
        <dbReference type="ARBA" id="ARBA00060591"/>
    </source>
</evidence>
<name>A0A653AJ16_UNCDX</name>
<keyword evidence="3 9" id="KW-0547">Nucleotide-binding</keyword>
<evidence type="ECO:0000256" key="3">
    <source>
        <dbReference type="ARBA" id="ARBA00022741"/>
    </source>
</evidence>
<dbReference type="InterPro" id="IPR000873">
    <property type="entry name" value="AMP-dep_synth/lig_dom"/>
</dbReference>
<evidence type="ECO:0000259" key="10">
    <source>
        <dbReference type="Pfam" id="PF00501"/>
    </source>
</evidence>
<comment type="pathway">
    <text evidence="4 9">Aromatic compound metabolism; phenylacetate degradation.</text>
</comment>
<evidence type="ECO:0000256" key="7">
    <source>
        <dbReference type="ARBA" id="ARBA00068695"/>
    </source>
</evidence>
<feature type="domain" description="AMP-dependent ligase C-terminal" evidence="11">
    <location>
        <begin position="354"/>
        <end position="447"/>
    </location>
</feature>
<dbReference type="PIRSF" id="PIRSF006444">
    <property type="entry name" value="PaaK"/>
    <property type="match status" value="1"/>
</dbReference>
<dbReference type="Pfam" id="PF00501">
    <property type="entry name" value="AMP-binding"/>
    <property type="match status" value="1"/>
</dbReference>
<dbReference type="GO" id="GO:0000166">
    <property type="term" value="F:nucleotide binding"/>
    <property type="evidence" value="ECO:0007669"/>
    <property type="project" value="UniProtKB-KW"/>
</dbReference>
<dbReference type="Gene3D" id="3.30.300.30">
    <property type="match status" value="1"/>
</dbReference>
<comment type="similarity">
    <text evidence="5 9">Belongs to the phenylacetyl-CoA ligase family.</text>
</comment>
<comment type="function">
    <text evidence="9">Catalyzes the activation of phenylacetic acid (PA) to phenylacetyl-CoA (PA-CoA).</text>
</comment>
<dbReference type="UniPathway" id="UPA00930"/>
<evidence type="ECO:0000259" key="11">
    <source>
        <dbReference type="Pfam" id="PF14535"/>
    </source>
</evidence>
<evidence type="ECO:0000256" key="1">
    <source>
        <dbReference type="ARBA" id="ARBA00011245"/>
    </source>
</evidence>
<dbReference type="PANTHER" id="PTHR43845">
    <property type="entry name" value="BLR5969 PROTEIN"/>
    <property type="match status" value="1"/>
</dbReference>
<dbReference type="InterPro" id="IPR042099">
    <property type="entry name" value="ANL_N_sf"/>
</dbReference>
<dbReference type="EC" id="6.2.1.30" evidence="6 9"/>
<dbReference type="PANTHER" id="PTHR43845:SF1">
    <property type="entry name" value="BLR5969 PROTEIN"/>
    <property type="match status" value="1"/>
</dbReference>
<feature type="domain" description="AMP-dependent synthetase/ligase" evidence="10">
    <location>
        <begin position="102"/>
        <end position="303"/>
    </location>
</feature>
<evidence type="ECO:0000313" key="12">
    <source>
        <dbReference type="EMBL" id="VBB47776.1"/>
    </source>
</evidence>
<dbReference type="FunFam" id="3.40.50.12780:FF:000016">
    <property type="entry name" value="Phenylacetate-coenzyme A ligase"/>
    <property type="match status" value="1"/>
</dbReference>
<evidence type="ECO:0000256" key="2">
    <source>
        <dbReference type="ARBA" id="ARBA00022598"/>
    </source>
</evidence>
<sequence length="449" mass="50197">MDNEGMSNIQSAKKGYRKEMTKTFMPTVKTQEELKALQLEGLKWTVNHAYHGSPVYRAKLEQAGVRPDQIRSLADIERLPFTTAEDLKEGYPFPLLSVPFEKVVRIHASSGTTGKRKVLSYSQKDVQDWAHFFARCYEMAGLTVEDRIQIAVGYGVWTAGIGFQLGCETFGAMAIPAGPGNLDMQCQFLVDFQTTVVCCTASMGLLLAEEVRRRGILDQINVKKMIFGSERCSQAMRDRIRDLLGVEHMFDIPGMTELYGPGTGLDCLHHTGIHYWADYYILEILDPETLLPVPEGETGEMVVTTLAKEAVPLIRYRTRDLTRLIPGVCPCGSILPRHDRLLGRSDDMIIFRAVNVYPGQIDHVLSGVSGIGSEYQIILDHGSDGRDYMLLKVEREPDGDPSRDDAVARAIAGDIKKQIMVSANIEMVAYGSLPRSERKSKRVFDNRDL</sequence>
<dbReference type="AlphaFoldDB" id="A0A653AJ16"/>
<dbReference type="EMBL" id="UPXX01000032">
    <property type="protein sequence ID" value="VBB47776.1"/>
    <property type="molecule type" value="Genomic_DNA"/>
</dbReference>
<dbReference type="CDD" id="cd05913">
    <property type="entry name" value="PaaK"/>
    <property type="match status" value="1"/>
</dbReference>
<evidence type="ECO:0000256" key="5">
    <source>
        <dbReference type="ARBA" id="ARBA00061566"/>
    </source>
</evidence>
<dbReference type="InterPro" id="IPR028154">
    <property type="entry name" value="AMP-dep_Lig_C"/>
</dbReference>
<organism evidence="12">
    <name type="scientific">Uncultured Desulfatiglans sp</name>
    <dbReference type="NCBI Taxonomy" id="1748965"/>
    <lineage>
        <taxon>Bacteria</taxon>
        <taxon>Pseudomonadati</taxon>
        <taxon>Thermodesulfobacteriota</taxon>
        <taxon>Desulfobacteria</taxon>
        <taxon>Desulfatiglandales</taxon>
        <taxon>Desulfatiglandaceae</taxon>
        <taxon>Desulfatiglans</taxon>
        <taxon>environmental samples</taxon>
    </lineage>
</organism>
<dbReference type="InterPro" id="IPR011880">
    <property type="entry name" value="PA_CoA_ligase"/>
</dbReference>
<dbReference type="GO" id="GO:0047475">
    <property type="term" value="F:phenylacetate-CoA ligase activity"/>
    <property type="evidence" value="ECO:0007669"/>
    <property type="project" value="UniProtKB-EC"/>
</dbReference>
<accession>A0A653AJ16</accession>